<proteinExistence type="predicted"/>
<dbReference type="AlphaFoldDB" id="A0A7M2Y896"/>
<dbReference type="RefSeq" id="WP_193813112.1">
    <property type="nucleotide sequence ID" value="NZ_CP040442.1"/>
</dbReference>
<evidence type="ECO:0008006" key="3">
    <source>
        <dbReference type="Google" id="ProtNLM"/>
    </source>
</evidence>
<dbReference type="EMBL" id="CP040442">
    <property type="protein sequence ID" value="QOW09894.1"/>
    <property type="molecule type" value="Genomic_DNA"/>
</dbReference>
<dbReference type="KEGG" id="kfa:Q73A0000_05715"/>
<evidence type="ECO:0000313" key="1">
    <source>
        <dbReference type="EMBL" id="QOW09894.1"/>
    </source>
</evidence>
<reference evidence="1 2" key="1">
    <citation type="submission" date="2019-05" db="EMBL/GenBank/DDBJ databases">
        <title>Chryseobacterium sp. isolated from King George Island, maritime Antarctica.</title>
        <authorList>
            <person name="Peng X."/>
        </authorList>
    </citation>
    <scope>NUCLEOTIDE SEQUENCE [LARGE SCALE GENOMIC DNA]</scope>
    <source>
        <strain evidence="1 2">7-3A</strain>
    </source>
</reference>
<dbReference type="PROSITE" id="PS51257">
    <property type="entry name" value="PROKAR_LIPOPROTEIN"/>
    <property type="match status" value="1"/>
</dbReference>
<accession>A0A7M2Y896</accession>
<dbReference type="Proteomes" id="UP000594195">
    <property type="component" value="Chromosome"/>
</dbReference>
<sequence>MKLLLILFSTLFLFGCKKNRNRIETMSANGGEYYVKKYFKNNSKTKIEVYRKPSILVYTKEFENKILTKFVEYYPNKKIKVLAEILHKPDFLNAKTYFQNGKLKGRGSYLYNYETDNALITDYWIYYNANTSEADSIVHYFCDGKNTSIATEVQKIDNKNHKSTKIKYFDVKLKDSVGDFLNYELRKVKTKN</sequence>
<keyword evidence="2" id="KW-1185">Reference proteome</keyword>
<evidence type="ECO:0000313" key="2">
    <source>
        <dbReference type="Proteomes" id="UP000594195"/>
    </source>
</evidence>
<protein>
    <recommendedName>
        <fullName evidence="3">Lipoprotein</fullName>
    </recommendedName>
</protein>
<name>A0A7M2Y896_9FLAO</name>
<organism evidence="1 2">
    <name type="scientific">Kaistella flava</name>
    <name type="common">ex Peng et al. 2021</name>
    <dbReference type="NCBI Taxonomy" id="2038776"/>
    <lineage>
        <taxon>Bacteria</taxon>
        <taxon>Pseudomonadati</taxon>
        <taxon>Bacteroidota</taxon>
        <taxon>Flavobacteriia</taxon>
        <taxon>Flavobacteriales</taxon>
        <taxon>Weeksellaceae</taxon>
        <taxon>Chryseobacterium group</taxon>
        <taxon>Kaistella</taxon>
    </lineage>
</organism>
<gene>
    <name evidence="1" type="ORF">Q73A0000_05715</name>
</gene>